<protein>
    <submittedName>
        <fullName evidence="1">Uncharacterized protein</fullName>
    </submittedName>
</protein>
<evidence type="ECO:0000313" key="1">
    <source>
        <dbReference type="EMBL" id="ODS23360.1"/>
    </source>
</evidence>
<comment type="caution">
    <text evidence="1">The sequence shown here is derived from an EMBL/GenBank/DDBJ whole genome shotgun (WGS) entry which is preliminary data.</text>
</comment>
<gene>
    <name evidence="1" type="ORF">AB835_09410</name>
</gene>
<dbReference type="Proteomes" id="UP000242502">
    <property type="component" value="Unassembled WGS sequence"/>
</dbReference>
<proteinExistence type="predicted"/>
<dbReference type="AlphaFoldDB" id="A0A1D2QP90"/>
<reference evidence="1" key="1">
    <citation type="journal article" date="2016" name="Appl. Environ. Microbiol.">
        <title>Lack of Overt Genome Reduction in the Bryostatin-Producing Bryozoan Symbiont "Candidatus Endobugula sertula".</title>
        <authorList>
            <person name="Miller I.J."/>
            <person name="Vanee N."/>
            <person name="Fong S.S."/>
            <person name="Lim-Fong G.E."/>
            <person name="Kwan J.C."/>
        </authorList>
    </citation>
    <scope>NUCLEOTIDE SEQUENCE [LARGE SCALE GENOMIC DNA]</scope>
    <source>
        <strain evidence="1">AB1-4</strain>
    </source>
</reference>
<name>A0A1D2QP90_9GAMM</name>
<accession>A0A1D2QP90</accession>
<sequence length="124" mass="14703">MEEKWFTRMEKYEGEKDNIILRSSHDKSIEYQKKESLDFAHKITDLGISGAASYVHLLELKYQDIFGQEHHKFYRIINSGLPQRENPNVADTIEALLRNKIEWIKSNEKPYEVSQSWIAAQFNR</sequence>
<dbReference type="EMBL" id="MDLC01000031">
    <property type="protein sequence ID" value="ODS23360.1"/>
    <property type="molecule type" value="Genomic_DNA"/>
</dbReference>
<organism evidence="1">
    <name type="scientific">Candidatus Endobugula sertula</name>
    <name type="common">Bugula neritina bacterial symbiont</name>
    <dbReference type="NCBI Taxonomy" id="62101"/>
    <lineage>
        <taxon>Bacteria</taxon>
        <taxon>Pseudomonadati</taxon>
        <taxon>Pseudomonadota</taxon>
        <taxon>Gammaproteobacteria</taxon>
        <taxon>Cellvibrionales</taxon>
        <taxon>Cellvibrionaceae</taxon>
        <taxon>Candidatus Endobugula</taxon>
    </lineage>
</organism>